<dbReference type="OrthoDB" id="9801773at2"/>
<dbReference type="PATRIC" id="fig|587753.10.peg.2077"/>
<dbReference type="PANTHER" id="PTHR11092">
    <property type="entry name" value="SUGAR NUCLEOTIDE EPIMERASE RELATED"/>
    <property type="match status" value="1"/>
</dbReference>
<keyword evidence="2" id="KW-0472">Membrane</keyword>
<dbReference type="Proteomes" id="UP000032748">
    <property type="component" value="Chromosome"/>
</dbReference>
<dbReference type="RefSeq" id="WP_045882076.1">
    <property type="nucleotide sequence ID" value="NZ_CP011110.1"/>
</dbReference>
<evidence type="ECO:0000256" key="2">
    <source>
        <dbReference type="SAM" id="Phobius"/>
    </source>
</evidence>
<dbReference type="Pfam" id="PF01370">
    <property type="entry name" value="Epimerase"/>
    <property type="match status" value="1"/>
</dbReference>
<protein>
    <submittedName>
        <fullName evidence="5">NAD dependent epimerase/dehydratase</fullName>
    </submittedName>
</protein>
<feature type="transmembrane region" description="Helical" evidence="2">
    <location>
        <begin position="6"/>
        <end position="27"/>
    </location>
</feature>
<dbReference type="Pfam" id="PF08338">
    <property type="entry name" value="DUF1731"/>
    <property type="match status" value="1"/>
</dbReference>
<accession>A0A0D5XXU0</accession>
<dbReference type="InterPro" id="IPR036291">
    <property type="entry name" value="NAD(P)-bd_dom_sf"/>
</dbReference>
<evidence type="ECO:0000259" key="3">
    <source>
        <dbReference type="Pfam" id="PF01370"/>
    </source>
</evidence>
<dbReference type="InterPro" id="IPR013549">
    <property type="entry name" value="DUF1731"/>
</dbReference>
<feature type="transmembrane region" description="Helical" evidence="2">
    <location>
        <begin position="142"/>
        <end position="159"/>
    </location>
</feature>
<keyword evidence="2" id="KW-1133">Transmembrane helix</keyword>
<comment type="similarity">
    <text evidence="1">Belongs to the NAD(P)-dependent epimerase/dehydratase family. SDR39U1 subfamily.</text>
</comment>
<reference evidence="5 6" key="1">
    <citation type="journal article" date="2015" name="Mol. Plant Microbe Interact.">
        <title>Comparative Genomic Analysis of Pseudomonas chlororaphis PCL1606 Reveals New Insight into Antifungal Compounds Involved in Biocontrol.</title>
        <authorList>
            <person name="Calderon C.E."/>
            <person name="Ramos C."/>
            <person name="de Vicente A."/>
            <person name="Cazorla F.M."/>
        </authorList>
    </citation>
    <scope>NUCLEOTIDE SEQUENCE [LARGE SCALE GENOMIC DNA]</scope>
    <source>
        <strain evidence="5 6">PCL1606</strain>
    </source>
</reference>
<dbReference type="AlphaFoldDB" id="A0A0D5XXU0"/>
<evidence type="ECO:0000313" key="6">
    <source>
        <dbReference type="Proteomes" id="UP000032748"/>
    </source>
</evidence>
<dbReference type="InterPro" id="IPR010099">
    <property type="entry name" value="SDR39U1"/>
</dbReference>
<name>A0A0D5XXU0_9PSED</name>
<proteinExistence type="inferred from homology"/>
<organism evidence="5 6">
    <name type="scientific">Pseudomonas chlororaphis</name>
    <dbReference type="NCBI Taxonomy" id="587753"/>
    <lineage>
        <taxon>Bacteria</taxon>
        <taxon>Pseudomonadati</taxon>
        <taxon>Pseudomonadota</taxon>
        <taxon>Gammaproteobacteria</taxon>
        <taxon>Pseudomonadales</taxon>
        <taxon>Pseudomonadaceae</taxon>
        <taxon>Pseudomonas</taxon>
    </lineage>
</organism>
<sequence length="480" mass="52100">MADLPILHWAIALLLAQGVLGALDTLYHHELTVALPQRHSARKELSIHALRSCFYGVLFMGIAHLAFQGAWALAIAVLFALEIGLTLWDFVVEDRSRKLPAIERIMHTVLAINAGAFFALYGLQLLEWSRLPSALSPIDLGWQGWALSLFAIGVSASGIRDGLAALRLQRQGQASNPFAGGTGQRVLVTGGTGFIGETLVNQLLDAGHTVSVLARDPLRAAYLFDGRARCLRSLDKLGHDEAFDVIINLAGAPVAGPRWSARRQAQLLASRIGTTEALLAWLQHARHKPGLWIQASAIGFYGVRDASQGLDENAERGTGFMADLCARWESSAEPATRFGVRQVVLRLGIVFGPGGALKPLLMPFYFGLGGRMGDGRQIISWVHRDDVLQVMARAIDDPSLRGTYNLVAPDAVSQGHFAATVGKLLKRPVWLHVPAAPVRALAGEMAQLFFDGQKVVPARLLQAGYRFRYPTLDAALRDLT</sequence>
<feature type="domain" description="DUF1731" evidence="4">
    <location>
        <begin position="433"/>
        <end position="479"/>
    </location>
</feature>
<evidence type="ECO:0000313" key="5">
    <source>
        <dbReference type="EMBL" id="AKA23529.1"/>
    </source>
</evidence>
<feature type="transmembrane region" description="Helical" evidence="2">
    <location>
        <begin position="48"/>
        <end position="67"/>
    </location>
</feature>
<gene>
    <name evidence="5" type="ORF">PCL1606_20760</name>
</gene>
<dbReference type="EMBL" id="CP011110">
    <property type="protein sequence ID" value="AKA23529.1"/>
    <property type="molecule type" value="Genomic_DNA"/>
</dbReference>
<evidence type="ECO:0000256" key="1">
    <source>
        <dbReference type="ARBA" id="ARBA00009353"/>
    </source>
</evidence>
<dbReference type="NCBIfam" id="TIGR01777">
    <property type="entry name" value="yfcH"/>
    <property type="match status" value="1"/>
</dbReference>
<dbReference type="Gene3D" id="3.40.50.720">
    <property type="entry name" value="NAD(P)-binding Rossmann-like Domain"/>
    <property type="match status" value="1"/>
</dbReference>
<evidence type="ECO:0000259" key="4">
    <source>
        <dbReference type="Pfam" id="PF08338"/>
    </source>
</evidence>
<feature type="domain" description="NAD-dependent epimerase/dehydratase" evidence="3">
    <location>
        <begin position="186"/>
        <end position="400"/>
    </location>
</feature>
<feature type="transmembrane region" description="Helical" evidence="2">
    <location>
        <begin position="73"/>
        <end position="92"/>
    </location>
</feature>
<dbReference type="InterPro" id="IPR001509">
    <property type="entry name" value="Epimerase_deHydtase"/>
</dbReference>
<feature type="transmembrane region" description="Helical" evidence="2">
    <location>
        <begin position="104"/>
        <end position="122"/>
    </location>
</feature>
<dbReference type="PANTHER" id="PTHR11092:SF0">
    <property type="entry name" value="EPIMERASE FAMILY PROTEIN SDR39U1"/>
    <property type="match status" value="1"/>
</dbReference>
<keyword evidence="2" id="KW-0812">Transmembrane</keyword>
<dbReference type="KEGG" id="pcz:PCL1606_20760"/>
<dbReference type="SUPFAM" id="SSF51735">
    <property type="entry name" value="NAD(P)-binding Rossmann-fold domains"/>
    <property type="match status" value="1"/>
</dbReference>